<dbReference type="PANTHER" id="PTHR44688:SF16">
    <property type="entry name" value="DNA-BINDING TRANSCRIPTIONAL ACTIVATOR DEVR_DOSR"/>
    <property type="match status" value="1"/>
</dbReference>
<dbReference type="SMART" id="SM00421">
    <property type="entry name" value="HTH_LUXR"/>
    <property type="match status" value="1"/>
</dbReference>
<dbReference type="STRING" id="555512.SAMN04487993_1001149"/>
<proteinExistence type="predicted"/>
<evidence type="ECO:0000256" key="3">
    <source>
        <dbReference type="ARBA" id="ARBA00023163"/>
    </source>
</evidence>
<dbReference type="GO" id="GO:0003677">
    <property type="term" value="F:DNA binding"/>
    <property type="evidence" value="ECO:0007669"/>
    <property type="project" value="UniProtKB-KW"/>
</dbReference>
<dbReference type="EMBL" id="FNEJ01000001">
    <property type="protein sequence ID" value="SDI12382.1"/>
    <property type="molecule type" value="Genomic_DNA"/>
</dbReference>
<dbReference type="InterPro" id="IPR016032">
    <property type="entry name" value="Sig_transdc_resp-reg_C-effctor"/>
</dbReference>
<dbReference type="Gene3D" id="1.10.10.10">
    <property type="entry name" value="Winged helix-like DNA-binding domain superfamily/Winged helix DNA-binding domain"/>
    <property type="match status" value="1"/>
</dbReference>
<keyword evidence="6" id="KW-1185">Reference proteome</keyword>
<organism evidence="5 6">
    <name type="scientific">Salipiger marinus</name>
    <dbReference type="NCBI Taxonomy" id="555512"/>
    <lineage>
        <taxon>Bacteria</taxon>
        <taxon>Pseudomonadati</taxon>
        <taxon>Pseudomonadota</taxon>
        <taxon>Alphaproteobacteria</taxon>
        <taxon>Rhodobacterales</taxon>
        <taxon>Roseobacteraceae</taxon>
        <taxon>Salipiger</taxon>
    </lineage>
</organism>
<dbReference type="PROSITE" id="PS50043">
    <property type="entry name" value="HTH_LUXR_2"/>
    <property type="match status" value="1"/>
</dbReference>
<dbReference type="Proteomes" id="UP000199093">
    <property type="component" value="Unassembled WGS sequence"/>
</dbReference>
<evidence type="ECO:0000313" key="5">
    <source>
        <dbReference type="EMBL" id="SDI12382.1"/>
    </source>
</evidence>
<evidence type="ECO:0000256" key="1">
    <source>
        <dbReference type="ARBA" id="ARBA00023015"/>
    </source>
</evidence>
<dbReference type="Pfam" id="PF00196">
    <property type="entry name" value="GerE"/>
    <property type="match status" value="1"/>
</dbReference>
<evidence type="ECO:0000313" key="6">
    <source>
        <dbReference type="Proteomes" id="UP000199093"/>
    </source>
</evidence>
<name>A0A1G8I0P5_9RHOB</name>
<reference evidence="5 6" key="1">
    <citation type="submission" date="2016-10" db="EMBL/GenBank/DDBJ databases">
        <authorList>
            <person name="de Groot N.N."/>
        </authorList>
    </citation>
    <scope>NUCLEOTIDE SEQUENCE [LARGE SCALE GENOMIC DNA]</scope>
    <source>
        <strain evidence="5 6">DSM 26424</strain>
    </source>
</reference>
<evidence type="ECO:0000256" key="2">
    <source>
        <dbReference type="ARBA" id="ARBA00023125"/>
    </source>
</evidence>
<dbReference type="RefSeq" id="WP_089842194.1">
    <property type="nucleotide sequence ID" value="NZ_FNEJ01000001.1"/>
</dbReference>
<evidence type="ECO:0000259" key="4">
    <source>
        <dbReference type="PROSITE" id="PS50043"/>
    </source>
</evidence>
<keyword evidence="2" id="KW-0238">DNA-binding</keyword>
<dbReference type="GO" id="GO:0006355">
    <property type="term" value="P:regulation of DNA-templated transcription"/>
    <property type="evidence" value="ECO:0007669"/>
    <property type="project" value="InterPro"/>
</dbReference>
<dbReference type="PRINTS" id="PR00038">
    <property type="entry name" value="HTHLUXR"/>
</dbReference>
<keyword evidence="3" id="KW-0804">Transcription</keyword>
<feature type="domain" description="HTH luxR-type" evidence="4">
    <location>
        <begin position="196"/>
        <end position="261"/>
    </location>
</feature>
<accession>A0A1G8I0P5</accession>
<keyword evidence="1" id="KW-0805">Transcription regulation</keyword>
<gene>
    <name evidence="5" type="ORF">SAMN04487993_1001149</name>
</gene>
<protein>
    <submittedName>
        <fullName evidence="5">Regulatory protein, luxR family</fullName>
    </submittedName>
</protein>
<sequence length="263" mass="29880">MRELPNSAEEHLGRAIAALGGEGFAPAFYLWLSRCFEIDNTTMLAYFQQHRPQVLFTQSREKRVHEKLETDYLSGAYLLDPFHDLHVRRVRPGIYRLRDIAPDAFQRNEYFAAYYRRTTLIDEIAYVAYPAEGVSVHVCLGRDATSGQGFSPRDLDHAQRIAPIACGLCEKQWQGLSSSGDYTEAALTGRLIEALRRRHAITLSPRQAEVALLILRGHSSVSISLRLEISPQTVKVFRKQLYRKCRISSQGELFSLILPLLSD</sequence>
<dbReference type="InterPro" id="IPR000792">
    <property type="entry name" value="Tscrpt_reg_LuxR_C"/>
</dbReference>
<dbReference type="OrthoDB" id="343383at2"/>
<dbReference type="InterPro" id="IPR036388">
    <property type="entry name" value="WH-like_DNA-bd_sf"/>
</dbReference>
<dbReference type="AlphaFoldDB" id="A0A1G8I0P5"/>
<dbReference type="PANTHER" id="PTHR44688">
    <property type="entry name" value="DNA-BINDING TRANSCRIPTIONAL ACTIVATOR DEVR_DOSR"/>
    <property type="match status" value="1"/>
</dbReference>
<dbReference type="SUPFAM" id="SSF46894">
    <property type="entry name" value="C-terminal effector domain of the bipartite response regulators"/>
    <property type="match status" value="1"/>
</dbReference>